<evidence type="ECO:0000259" key="9">
    <source>
        <dbReference type="Pfam" id="PF12704"/>
    </source>
</evidence>
<keyword evidence="3 7" id="KW-0812">Transmembrane</keyword>
<feature type="transmembrane region" description="Helical" evidence="7">
    <location>
        <begin position="300"/>
        <end position="326"/>
    </location>
</feature>
<evidence type="ECO:0000256" key="3">
    <source>
        <dbReference type="ARBA" id="ARBA00022692"/>
    </source>
</evidence>
<evidence type="ECO:0000313" key="10">
    <source>
        <dbReference type="EMBL" id="GAA4500404.1"/>
    </source>
</evidence>
<keyword evidence="2" id="KW-1003">Cell membrane</keyword>
<dbReference type="PANTHER" id="PTHR30572">
    <property type="entry name" value="MEMBRANE COMPONENT OF TRANSPORTER-RELATED"/>
    <property type="match status" value="1"/>
</dbReference>
<comment type="similarity">
    <text evidence="6">Belongs to the ABC-4 integral membrane protein family.</text>
</comment>
<dbReference type="Proteomes" id="UP001501321">
    <property type="component" value="Unassembled WGS sequence"/>
</dbReference>
<dbReference type="Pfam" id="PF12704">
    <property type="entry name" value="MacB_PCD"/>
    <property type="match status" value="1"/>
</dbReference>
<proteinExistence type="inferred from homology"/>
<dbReference type="InterPro" id="IPR050250">
    <property type="entry name" value="Macrolide_Exporter_MacB"/>
</dbReference>
<evidence type="ECO:0000313" key="11">
    <source>
        <dbReference type="Proteomes" id="UP001501321"/>
    </source>
</evidence>
<comment type="caution">
    <text evidence="10">The sequence shown here is derived from an EMBL/GenBank/DDBJ whole genome shotgun (WGS) entry which is preliminary data.</text>
</comment>
<evidence type="ECO:0000256" key="2">
    <source>
        <dbReference type="ARBA" id="ARBA00022475"/>
    </source>
</evidence>
<evidence type="ECO:0000256" key="6">
    <source>
        <dbReference type="ARBA" id="ARBA00038076"/>
    </source>
</evidence>
<dbReference type="PANTHER" id="PTHR30572:SF4">
    <property type="entry name" value="ABC TRANSPORTER PERMEASE YTRF"/>
    <property type="match status" value="1"/>
</dbReference>
<feature type="transmembrane region" description="Helical" evidence="7">
    <location>
        <begin position="347"/>
        <end position="376"/>
    </location>
</feature>
<feature type="domain" description="MacB-like periplasmic core" evidence="9">
    <location>
        <begin position="18"/>
        <end position="230"/>
    </location>
</feature>
<dbReference type="EMBL" id="BAABFC010000014">
    <property type="protein sequence ID" value="GAA4500404.1"/>
    <property type="molecule type" value="Genomic_DNA"/>
</dbReference>
<evidence type="ECO:0000256" key="7">
    <source>
        <dbReference type="SAM" id="Phobius"/>
    </source>
</evidence>
<keyword evidence="4 7" id="KW-1133">Transmembrane helix</keyword>
<dbReference type="InterPro" id="IPR025857">
    <property type="entry name" value="MacB_PCD"/>
</dbReference>
<dbReference type="Pfam" id="PF02687">
    <property type="entry name" value="FtsX"/>
    <property type="match status" value="1"/>
</dbReference>
<feature type="transmembrane region" description="Helical" evidence="7">
    <location>
        <begin position="388"/>
        <end position="408"/>
    </location>
</feature>
<comment type="subcellular location">
    <subcellularLocation>
        <location evidence="1">Cell membrane</location>
        <topology evidence="1">Multi-pass membrane protein</topology>
    </subcellularLocation>
</comment>
<keyword evidence="5 7" id="KW-0472">Membrane</keyword>
<keyword evidence="11" id="KW-1185">Reference proteome</keyword>
<dbReference type="RefSeq" id="WP_345013037.1">
    <property type="nucleotide sequence ID" value="NZ_BAABFC010000014.1"/>
</dbReference>
<evidence type="ECO:0000256" key="5">
    <source>
        <dbReference type="ARBA" id="ARBA00023136"/>
    </source>
</evidence>
<protein>
    <submittedName>
        <fullName evidence="10">ABC transporter permease</fullName>
    </submittedName>
</protein>
<feature type="domain" description="ABC3 transporter permease C-terminal" evidence="8">
    <location>
        <begin position="304"/>
        <end position="418"/>
    </location>
</feature>
<dbReference type="InterPro" id="IPR003838">
    <property type="entry name" value="ABC3_permease_C"/>
</dbReference>
<evidence type="ECO:0000256" key="1">
    <source>
        <dbReference type="ARBA" id="ARBA00004651"/>
    </source>
</evidence>
<organism evidence="10 11">
    <name type="scientific">Pseudaeromonas paramecii</name>
    <dbReference type="NCBI Taxonomy" id="2138166"/>
    <lineage>
        <taxon>Bacteria</taxon>
        <taxon>Pseudomonadati</taxon>
        <taxon>Pseudomonadota</taxon>
        <taxon>Gammaproteobacteria</taxon>
        <taxon>Aeromonadales</taxon>
        <taxon>Aeromonadaceae</taxon>
        <taxon>Pseudaeromonas</taxon>
    </lineage>
</organism>
<evidence type="ECO:0000256" key="4">
    <source>
        <dbReference type="ARBA" id="ARBA00022989"/>
    </source>
</evidence>
<reference evidence="11" key="1">
    <citation type="journal article" date="2019" name="Int. J. Syst. Evol. Microbiol.">
        <title>The Global Catalogue of Microorganisms (GCM) 10K type strain sequencing project: providing services to taxonomists for standard genome sequencing and annotation.</title>
        <authorList>
            <consortium name="The Broad Institute Genomics Platform"/>
            <consortium name="The Broad Institute Genome Sequencing Center for Infectious Disease"/>
            <person name="Wu L."/>
            <person name="Ma J."/>
        </authorList>
    </citation>
    <scope>NUCLEOTIDE SEQUENCE [LARGE SCALE GENOMIC DNA]</scope>
    <source>
        <strain evidence="11">JCM 32226</strain>
    </source>
</reference>
<accession>A0ABP8QBN7</accession>
<evidence type="ECO:0000259" key="8">
    <source>
        <dbReference type="Pfam" id="PF02687"/>
    </source>
</evidence>
<gene>
    <name evidence="10" type="ORF">GCM10023095_22110</name>
</gene>
<sequence length="425" mass="46265">MLGRLILQSWRRQHRRRLLAVITIFLAATLVSALLAVSLDIGDKMARELKSYGANILIEPASRSLLPQLLGESVTVSLANQDALDERELPNIKDIFWRNNIMGFAPELDGELIWQGQRLPVLGTFFDQPIAVPDEPDYHTGQRSISPYWQVQGAWPQDAQPQLLAGQALASRLHWQVGEQLTLAGPAGSHAFTLVGLLHSGGKEDEQLLLPLAFAQQLLGRPQQVDRVRVSALTVPENSLSRKAREDMDALSAEEYDLWYCTAYVSSIAHQLEDALSGSAVRPIWQVAASEGVVIQKIQLLLAVVTLVALLAAAMGIASLMTSNLLERAKEIGLMKALGAELWQIGLLFYAEAALCGLLGGLLGCLAGSGCAWLIGQSLFGTPLAFNLIVVPVVVLLSMVIALLGTWFPARQIARLYPVEVLHGR</sequence>
<name>A0ABP8QBN7_9GAMM</name>